<dbReference type="Pfam" id="PF00440">
    <property type="entry name" value="TetR_N"/>
    <property type="match status" value="1"/>
</dbReference>
<dbReference type="Proteomes" id="UP001165074">
    <property type="component" value="Unassembled WGS sequence"/>
</dbReference>
<evidence type="ECO:0000313" key="6">
    <source>
        <dbReference type="EMBL" id="GLY89430.1"/>
    </source>
</evidence>
<dbReference type="EMBL" id="BSTK01000013">
    <property type="protein sequence ID" value="GLY89430.1"/>
    <property type="molecule type" value="Genomic_DNA"/>
</dbReference>
<keyword evidence="2 4" id="KW-0238">DNA-binding</keyword>
<feature type="DNA-binding region" description="H-T-H motif" evidence="4">
    <location>
        <begin position="39"/>
        <end position="58"/>
    </location>
</feature>
<evidence type="ECO:0000256" key="1">
    <source>
        <dbReference type="ARBA" id="ARBA00023015"/>
    </source>
</evidence>
<dbReference type="AlphaFoldDB" id="A0A9W6S6T9"/>
<dbReference type="InterPro" id="IPR001647">
    <property type="entry name" value="HTH_TetR"/>
</dbReference>
<dbReference type="Gene3D" id="1.10.357.10">
    <property type="entry name" value="Tetracycline Repressor, domain 2"/>
    <property type="match status" value="1"/>
</dbReference>
<proteinExistence type="predicted"/>
<keyword evidence="3" id="KW-0804">Transcription</keyword>
<evidence type="ECO:0000256" key="3">
    <source>
        <dbReference type="ARBA" id="ARBA00023163"/>
    </source>
</evidence>
<dbReference type="PROSITE" id="PS50977">
    <property type="entry name" value="HTH_TETR_2"/>
    <property type="match status" value="1"/>
</dbReference>
<dbReference type="InterPro" id="IPR050109">
    <property type="entry name" value="HTH-type_TetR-like_transc_reg"/>
</dbReference>
<organism evidence="6 7">
    <name type="scientific">Actinoallomurus iriomotensis</name>
    <dbReference type="NCBI Taxonomy" id="478107"/>
    <lineage>
        <taxon>Bacteria</taxon>
        <taxon>Bacillati</taxon>
        <taxon>Actinomycetota</taxon>
        <taxon>Actinomycetes</taxon>
        <taxon>Streptosporangiales</taxon>
        <taxon>Thermomonosporaceae</taxon>
        <taxon>Actinoallomurus</taxon>
    </lineage>
</organism>
<dbReference type="InterPro" id="IPR009057">
    <property type="entry name" value="Homeodomain-like_sf"/>
</dbReference>
<evidence type="ECO:0000259" key="5">
    <source>
        <dbReference type="PROSITE" id="PS50977"/>
    </source>
</evidence>
<name>A0A9W6S6T9_9ACTN</name>
<dbReference type="SUPFAM" id="SSF48498">
    <property type="entry name" value="Tetracyclin repressor-like, C-terminal domain"/>
    <property type="match status" value="1"/>
</dbReference>
<feature type="domain" description="HTH tetR-type" evidence="5">
    <location>
        <begin position="16"/>
        <end position="76"/>
    </location>
</feature>
<dbReference type="InterPro" id="IPR036271">
    <property type="entry name" value="Tet_transcr_reg_TetR-rel_C_sf"/>
</dbReference>
<comment type="caution">
    <text evidence="6">The sequence shown here is derived from an EMBL/GenBank/DDBJ whole genome shotgun (WGS) entry which is preliminary data.</text>
</comment>
<protein>
    <submittedName>
        <fullName evidence="6">Transcriptional regulator, TetR</fullName>
    </submittedName>
</protein>
<dbReference type="PANTHER" id="PTHR30055:SF234">
    <property type="entry name" value="HTH-TYPE TRANSCRIPTIONAL REGULATOR BETI"/>
    <property type="match status" value="1"/>
</dbReference>
<keyword evidence="1" id="KW-0805">Transcription regulation</keyword>
<evidence type="ECO:0000313" key="7">
    <source>
        <dbReference type="Proteomes" id="UP001165074"/>
    </source>
</evidence>
<keyword evidence="7" id="KW-1185">Reference proteome</keyword>
<accession>A0A9W6S6T9</accession>
<gene>
    <name evidence="6" type="ORF">Airi02_073590</name>
</gene>
<dbReference type="PANTHER" id="PTHR30055">
    <property type="entry name" value="HTH-TYPE TRANSCRIPTIONAL REGULATOR RUTR"/>
    <property type="match status" value="1"/>
</dbReference>
<sequence length="201" mass="21952">MACVRPGNLRGMPQASQVRQRIVNAAEECFARYGVAKTTVEDIAASAGLSRATVYRSFAGGRDEVILAVVLRDLRRFLDRLSERLRHERSVPDAIVEGVVDAVAFIRGEPHVAALLAPDAAGHTQAAVVGGAERLLHLCSDYVRPHFDAAQRAGTLRADITVEGAVEFLFRIISSMIVMPREDEPREFLRTYVVPALAESS</sequence>
<dbReference type="GO" id="GO:0000976">
    <property type="term" value="F:transcription cis-regulatory region binding"/>
    <property type="evidence" value="ECO:0007669"/>
    <property type="project" value="TreeGrafter"/>
</dbReference>
<evidence type="ECO:0000256" key="4">
    <source>
        <dbReference type="PROSITE-ProRule" id="PRU00335"/>
    </source>
</evidence>
<dbReference type="GO" id="GO:0003700">
    <property type="term" value="F:DNA-binding transcription factor activity"/>
    <property type="evidence" value="ECO:0007669"/>
    <property type="project" value="TreeGrafter"/>
</dbReference>
<evidence type="ECO:0000256" key="2">
    <source>
        <dbReference type="ARBA" id="ARBA00023125"/>
    </source>
</evidence>
<reference evidence="6" key="1">
    <citation type="submission" date="2023-03" db="EMBL/GenBank/DDBJ databases">
        <title>Actinoallomurus iriomotensis NBRC 103684.</title>
        <authorList>
            <person name="Ichikawa N."/>
            <person name="Sato H."/>
            <person name="Tonouchi N."/>
        </authorList>
    </citation>
    <scope>NUCLEOTIDE SEQUENCE</scope>
    <source>
        <strain evidence="6">NBRC 103684</strain>
    </source>
</reference>
<dbReference type="SUPFAM" id="SSF46689">
    <property type="entry name" value="Homeodomain-like"/>
    <property type="match status" value="1"/>
</dbReference>